<dbReference type="InterPro" id="IPR050172">
    <property type="entry name" value="SsuD_RutA_monooxygenase"/>
</dbReference>
<sequence>MLRALEDAMPATRPFRFAAVVRQAGSAKEWAEKVRRLEDSGFDAVLVPDHLVGPRFAPVAALTAAACATTRLRVGTLVFANDFRHPAVLAKEAATLDVLSDGRLDLGLGTGWMAADYTAAGLRFDPPGVRVDRLAEAVAVLRGLWADGPFTFHGRHYRITGLDQQPKPVQRPYPRLLLGGGGPRMLGLAARHADVINLGMRVRADGTGPDGADGGLAAFLAKIDVVRRAAGPRFERIELGTSVLQAGARRKRAAWSAADDSGQAETPQVLLGTAADMIAKLRHWRDEHRVSYFVLHDERDLPAFTPVVEALAGGT</sequence>
<dbReference type="InterPro" id="IPR036661">
    <property type="entry name" value="Luciferase-like_sf"/>
</dbReference>
<dbReference type="Pfam" id="PF00296">
    <property type="entry name" value="Bac_luciferase"/>
    <property type="match status" value="1"/>
</dbReference>
<keyword evidence="7" id="KW-1185">Reference proteome</keyword>
<organism evidence="6 7">
    <name type="scientific">Thermocatellispora tengchongensis</name>
    <dbReference type="NCBI Taxonomy" id="1073253"/>
    <lineage>
        <taxon>Bacteria</taxon>
        <taxon>Bacillati</taxon>
        <taxon>Actinomycetota</taxon>
        <taxon>Actinomycetes</taxon>
        <taxon>Streptosporangiales</taxon>
        <taxon>Streptosporangiaceae</taxon>
        <taxon>Thermocatellispora</taxon>
    </lineage>
</organism>
<dbReference type="PANTHER" id="PTHR42847:SF4">
    <property type="entry name" value="ALKANESULFONATE MONOOXYGENASE-RELATED"/>
    <property type="match status" value="1"/>
</dbReference>
<proteinExistence type="predicted"/>
<evidence type="ECO:0000256" key="1">
    <source>
        <dbReference type="ARBA" id="ARBA00022630"/>
    </source>
</evidence>
<dbReference type="InterPro" id="IPR011251">
    <property type="entry name" value="Luciferase-like_dom"/>
</dbReference>
<evidence type="ECO:0000256" key="4">
    <source>
        <dbReference type="ARBA" id="ARBA00023033"/>
    </source>
</evidence>
<accession>A0A840PA10</accession>
<dbReference type="SUPFAM" id="SSF51679">
    <property type="entry name" value="Bacterial luciferase-like"/>
    <property type="match status" value="1"/>
</dbReference>
<evidence type="ECO:0000259" key="5">
    <source>
        <dbReference type="Pfam" id="PF00296"/>
    </source>
</evidence>
<evidence type="ECO:0000313" key="7">
    <source>
        <dbReference type="Proteomes" id="UP000578449"/>
    </source>
</evidence>
<dbReference type="RefSeq" id="WP_345596820.1">
    <property type="nucleotide sequence ID" value="NZ_BAABIX010000005.1"/>
</dbReference>
<dbReference type="GO" id="GO:0046306">
    <property type="term" value="P:alkanesulfonate catabolic process"/>
    <property type="evidence" value="ECO:0007669"/>
    <property type="project" value="TreeGrafter"/>
</dbReference>
<dbReference type="NCBIfam" id="TIGR03621">
    <property type="entry name" value="F420_MSMEG_2516"/>
    <property type="match status" value="1"/>
</dbReference>
<comment type="caution">
    <text evidence="6">The sequence shown here is derived from an EMBL/GenBank/DDBJ whole genome shotgun (WGS) entry which is preliminary data.</text>
</comment>
<feature type="domain" description="Luciferase-like" evidence="5">
    <location>
        <begin position="19"/>
        <end position="307"/>
    </location>
</feature>
<evidence type="ECO:0000256" key="2">
    <source>
        <dbReference type="ARBA" id="ARBA00022643"/>
    </source>
</evidence>
<reference evidence="6 7" key="1">
    <citation type="submission" date="2020-08" db="EMBL/GenBank/DDBJ databases">
        <title>Genomic Encyclopedia of Type Strains, Phase IV (KMG-IV): sequencing the most valuable type-strain genomes for metagenomic binning, comparative biology and taxonomic classification.</title>
        <authorList>
            <person name="Goeker M."/>
        </authorList>
    </citation>
    <scope>NUCLEOTIDE SEQUENCE [LARGE SCALE GENOMIC DNA]</scope>
    <source>
        <strain evidence="6 7">DSM 45615</strain>
    </source>
</reference>
<dbReference type="PANTHER" id="PTHR42847">
    <property type="entry name" value="ALKANESULFONATE MONOOXYGENASE"/>
    <property type="match status" value="1"/>
</dbReference>
<dbReference type="InterPro" id="IPR019923">
    <property type="entry name" value="Lucif-like_OxRdtase_MSMEG_2516"/>
</dbReference>
<evidence type="ECO:0000313" key="6">
    <source>
        <dbReference type="EMBL" id="MBB5132835.1"/>
    </source>
</evidence>
<keyword evidence="4" id="KW-0503">Monooxygenase</keyword>
<protein>
    <submittedName>
        <fullName evidence="6">Putative F420-dependent oxidoreductase</fullName>
    </submittedName>
</protein>
<dbReference type="Proteomes" id="UP000578449">
    <property type="component" value="Unassembled WGS sequence"/>
</dbReference>
<gene>
    <name evidence="6" type="ORF">HNP84_002556</name>
</gene>
<dbReference type="GO" id="GO:0008726">
    <property type="term" value="F:alkanesulfonate monooxygenase activity"/>
    <property type="evidence" value="ECO:0007669"/>
    <property type="project" value="TreeGrafter"/>
</dbReference>
<name>A0A840PA10_9ACTN</name>
<keyword evidence="2" id="KW-0288">FMN</keyword>
<dbReference type="EMBL" id="JACHGN010000005">
    <property type="protein sequence ID" value="MBB5132835.1"/>
    <property type="molecule type" value="Genomic_DNA"/>
</dbReference>
<dbReference type="Gene3D" id="3.20.20.30">
    <property type="entry name" value="Luciferase-like domain"/>
    <property type="match status" value="1"/>
</dbReference>
<evidence type="ECO:0000256" key="3">
    <source>
        <dbReference type="ARBA" id="ARBA00023002"/>
    </source>
</evidence>
<dbReference type="AlphaFoldDB" id="A0A840PA10"/>
<keyword evidence="3" id="KW-0560">Oxidoreductase</keyword>
<keyword evidence="1" id="KW-0285">Flavoprotein</keyword>